<feature type="non-terminal residue" evidence="4">
    <location>
        <position position="421"/>
    </location>
</feature>
<dbReference type="Pfam" id="PF04548">
    <property type="entry name" value="AIG1"/>
    <property type="match status" value="1"/>
</dbReference>
<dbReference type="InterPro" id="IPR006703">
    <property type="entry name" value="G_AIG1"/>
</dbReference>
<evidence type="ECO:0000256" key="1">
    <source>
        <dbReference type="ARBA" id="ARBA00022741"/>
    </source>
</evidence>
<dbReference type="PANTHER" id="PTHR10903:SF184">
    <property type="entry name" value="GTP-BINDING PROTEIN A"/>
    <property type="match status" value="1"/>
</dbReference>
<dbReference type="InterPro" id="IPR027417">
    <property type="entry name" value="P-loop_NTPase"/>
</dbReference>
<evidence type="ECO:0000313" key="4">
    <source>
        <dbReference type="EMBL" id="CAG8832467.1"/>
    </source>
</evidence>
<comment type="caution">
    <text evidence="4">The sequence shown here is derived from an EMBL/GenBank/DDBJ whole genome shotgun (WGS) entry which is preliminary data.</text>
</comment>
<dbReference type="Proteomes" id="UP000789901">
    <property type="component" value="Unassembled WGS sequence"/>
</dbReference>
<keyword evidence="5" id="KW-1185">Reference proteome</keyword>
<feature type="domain" description="AIG1-type G" evidence="3">
    <location>
        <begin position="148"/>
        <end position="313"/>
    </location>
</feature>
<dbReference type="InterPro" id="IPR045058">
    <property type="entry name" value="GIMA/IAN/Toc"/>
</dbReference>
<accession>A0ABN7WJ76</accession>
<protein>
    <submittedName>
        <fullName evidence="4">39785_t:CDS:1</fullName>
    </submittedName>
</protein>
<evidence type="ECO:0000313" key="5">
    <source>
        <dbReference type="Proteomes" id="UP000789901"/>
    </source>
</evidence>
<keyword evidence="2" id="KW-0342">GTP-binding</keyword>
<dbReference type="Gene3D" id="3.40.50.300">
    <property type="entry name" value="P-loop containing nucleotide triphosphate hydrolases"/>
    <property type="match status" value="1"/>
</dbReference>
<evidence type="ECO:0000256" key="2">
    <source>
        <dbReference type="ARBA" id="ARBA00023134"/>
    </source>
</evidence>
<sequence length="421" mass="48478">MSRFSLKSEDKEIVKKANIQGKIKDIIYFDHDNQTYALIINKIEGLYAIRLIKYVKKDESKCKKSYDAVLDELQNHFRKTVQRDQKDQLDNTSVRIVIKAVKRFPDLTGFYSTKEQARSEAEEIKGNTELINKCIYEVETYEDEIENNILLIGTTGSGKSALANVISKTDKCDESGSSVSKTINFQTIDFEWNNIKYRVVDTVGIGDTNLSKDEVFYKMGEAIHSMKKGIKQVFVVIRVRFTDEAVEPFDYAKKIFKNIDEHITIVRTDFEDFEDNDACEQDKNDLKNANSKIAGIINKHKIIYVNNPRESKRRMSDNKRDRESSRKIIMSHLESCQGNYKMENWDNVCVRINDLMNAKKWGAKNKYKFINMRKLDKKIASEVDKQIGKQLNEAITEIMTSGGAEAEFTVGVNNPVWGDAK</sequence>
<proteinExistence type="predicted"/>
<evidence type="ECO:0000259" key="3">
    <source>
        <dbReference type="Pfam" id="PF04548"/>
    </source>
</evidence>
<dbReference type="EMBL" id="CAJVQB010045426">
    <property type="protein sequence ID" value="CAG8832467.1"/>
    <property type="molecule type" value="Genomic_DNA"/>
</dbReference>
<keyword evidence="1" id="KW-0547">Nucleotide-binding</keyword>
<name>A0ABN7WJ76_GIGMA</name>
<organism evidence="4 5">
    <name type="scientific">Gigaspora margarita</name>
    <dbReference type="NCBI Taxonomy" id="4874"/>
    <lineage>
        <taxon>Eukaryota</taxon>
        <taxon>Fungi</taxon>
        <taxon>Fungi incertae sedis</taxon>
        <taxon>Mucoromycota</taxon>
        <taxon>Glomeromycotina</taxon>
        <taxon>Glomeromycetes</taxon>
        <taxon>Diversisporales</taxon>
        <taxon>Gigasporaceae</taxon>
        <taxon>Gigaspora</taxon>
    </lineage>
</organism>
<dbReference type="PANTHER" id="PTHR10903">
    <property type="entry name" value="GTPASE, IMAP FAMILY MEMBER-RELATED"/>
    <property type="match status" value="1"/>
</dbReference>
<dbReference type="SUPFAM" id="SSF52540">
    <property type="entry name" value="P-loop containing nucleoside triphosphate hydrolases"/>
    <property type="match status" value="1"/>
</dbReference>
<reference evidence="4 5" key="1">
    <citation type="submission" date="2021-06" db="EMBL/GenBank/DDBJ databases">
        <authorList>
            <person name="Kallberg Y."/>
            <person name="Tangrot J."/>
            <person name="Rosling A."/>
        </authorList>
    </citation>
    <scope>NUCLEOTIDE SEQUENCE [LARGE SCALE GENOMIC DNA]</scope>
    <source>
        <strain evidence="4 5">120-4 pot B 10/14</strain>
    </source>
</reference>
<gene>
    <name evidence="4" type="ORF">GMARGA_LOCUS31069</name>
</gene>